<accession>A0A9N9KVB7</accession>
<sequence length="479" mass="55210">MSSSVKGGGNSTRSSSPESLGPYSAAPPHTKEEEVEVLWSLVREDDDEDLLPPTNGELTPNMSVSRKKKEVGIIDLDLLTEAQTGNKEEEVEVLWPSDNEESNSTLSIPVKEEQVEMVDLDLPTEAQTERNRRPVNGFNRDLFEQLLNNGLRKENIARPSHVMEVEEARPRKRIAIQDKPAEITFNNLMADIRAKRFEPLLHREDVKLDKELLDAAVAQRTPMMLAANVFNYHSSRDKNTEIFQHLDHHPIVDLFKNAFNIAKLYIAKDNELDLNTIEKCLPEDISRYRYSIPGALNDEETRQTLRKDLSVYADDCRNKSLECLRQHVTAIQRRINNKYRGGGVIGLASLTTEQIRSLYGLIFDMHPVWIMTRFKAEESKVVDFASIWAYESEDRLKWRRFYRNMYIDMMTHTWILRVKNGDYKAIVAGFWQNWGSQQKVLDWDMDSAWDLPIQQELLDSGSFYIDDPEEGSGEFVTPN</sequence>
<evidence type="ECO:0000313" key="3">
    <source>
        <dbReference type="Proteomes" id="UP000696280"/>
    </source>
</evidence>
<organism evidence="2 3">
    <name type="scientific">Hymenoscyphus fraxineus</name>
    <dbReference type="NCBI Taxonomy" id="746836"/>
    <lineage>
        <taxon>Eukaryota</taxon>
        <taxon>Fungi</taxon>
        <taxon>Dikarya</taxon>
        <taxon>Ascomycota</taxon>
        <taxon>Pezizomycotina</taxon>
        <taxon>Leotiomycetes</taxon>
        <taxon>Helotiales</taxon>
        <taxon>Helotiaceae</taxon>
        <taxon>Hymenoscyphus</taxon>
    </lineage>
</organism>
<reference evidence="2" key="1">
    <citation type="submission" date="2021-07" db="EMBL/GenBank/DDBJ databases">
        <authorList>
            <person name="Durling M."/>
        </authorList>
    </citation>
    <scope>NUCLEOTIDE SEQUENCE</scope>
</reference>
<dbReference type="OrthoDB" id="3533372at2759"/>
<proteinExistence type="predicted"/>
<feature type="compositionally biased region" description="Gly residues" evidence="1">
    <location>
        <begin position="1"/>
        <end position="10"/>
    </location>
</feature>
<feature type="region of interest" description="Disordered" evidence="1">
    <location>
        <begin position="1"/>
        <end position="34"/>
    </location>
</feature>
<evidence type="ECO:0000256" key="1">
    <source>
        <dbReference type="SAM" id="MobiDB-lite"/>
    </source>
</evidence>
<comment type="caution">
    <text evidence="2">The sequence shown here is derived from an EMBL/GenBank/DDBJ whole genome shotgun (WGS) entry which is preliminary data.</text>
</comment>
<name>A0A9N9KVB7_9HELO</name>
<keyword evidence="3" id="KW-1185">Reference proteome</keyword>
<gene>
    <name evidence="2" type="ORF">HYFRA_00010011</name>
</gene>
<evidence type="ECO:0000313" key="2">
    <source>
        <dbReference type="EMBL" id="CAG8953553.1"/>
    </source>
</evidence>
<dbReference type="EMBL" id="CAJVRL010000051">
    <property type="protein sequence ID" value="CAG8953553.1"/>
    <property type="molecule type" value="Genomic_DNA"/>
</dbReference>
<protein>
    <submittedName>
        <fullName evidence="2">Uncharacterized protein</fullName>
    </submittedName>
</protein>
<dbReference type="AlphaFoldDB" id="A0A9N9KVB7"/>
<dbReference type="Proteomes" id="UP000696280">
    <property type="component" value="Unassembled WGS sequence"/>
</dbReference>